<accession>A0ABQ4R604</accession>
<evidence type="ECO:0000313" key="3">
    <source>
        <dbReference type="Proteomes" id="UP001055167"/>
    </source>
</evidence>
<proteinExistence type="predicted"/>
<sequence length="104" mass="10896">MTHDAAAPAAPLPVAGEPARWPGRLSVRPGRGRPFRRRADGAPGGAPRSGLSDALDRTPYEQASQVFVGLSTRESLVAAAYRCVEALVARCGTAWRVGHHSPAA</sequence>
<keyword evidence="3" id="KW-1185">Reference proteome</keyword>
<comment type="caution">
    <text evidence="2">The sequence shown here is derived from an EMBL/GenBank/DDBJ whole genome shotgun (WGS) entry which is preliminary data.</text>
</comment>
<feature type="compositionally biased region" description="Low complexity" evidence="1">
    <location>
        <begin position="1"/>
        <end position="19"/>
    </location>
</feature>
<evidence type="ECO:0000256" key="1">
    <source>
        <dbReference type="SAM" id="MobiDB-lite"/>
    </source>
</evidence>
<evidence type="ECO:0000313" key="2">
    <source>
        <dbReference type="EMBL" id="GJD52192.1"/>
    </source>
</evidence>
<name>A0ABQ4R604_9HYPH</name>
<reference evidence="2" key="1">
    <citation type="journal article" date="2021" name="Front. Microbiol.">
        <title>Comprehensive Comparative Genomics and Phenotyping of Methylobacterium Species.</title>
        <authorList>
            <person name="Alessa O."/>
            <person name="Ogura Y."/>
            <person name="Fujitani Y."/>
            <person name="Takami H."/>
            <person name="Hayashi T."/>
            <person name="Sahin N."/>
            <person name="Tani A."/>
        </authorList>
    </citation>
    <scope>NUCLEOTIDE SEQUENCE</scope>
    <source>
        <strain evidence="2">KCTC 52305</strain>
    </source>
</reference>
<dbReference type="Proteomes" id="UP001055167">
    <property type="component" value="Unassembled WGS sequence"/>
</dbReference>
<reference evidence="2" key="2">
    <citation type="submission" date="2021-08" db="EMBL/GenBank/DDBJ databases">
        <authorList>
            <person name="Tani A."/>
            <person name="Ola A."/>
            <person name="Ogura Y."/>
            <person name="Katsura K."/>
            <person name="Hayashi T."/>
        </authorList>
    </citation>
    <scope>NUCLEOTIDE SEQUENCE</scope>
    <source>
        <strain evidence="2">KCTC 52305</strain>
    </source>
</reference>
<organism evidence="2 3">
    <name type="scientific">Methylobacterium crusticola</name>
    <dbReference type="NCBI Taxonomy" id="1697972"/>
    <lineage>
        <taxon>Bacteria</taxon>
        <taxon>Pseudomonadati</taxon>
        <taxon>Pseudomonadota</taxon>
        <taxon>Alphaproteobacteria</taxon>
        <taxon>Hyphomicrobiales</taxon>
        <taxon>Methylobacteriaceae</taxon>
        <taxon>Methylobacterium</taxon>
    </lineage>
</organism>
<dbReference type="EMBL" id="BPQH01000017">
    <property type="protein sequence ID" value="GJD52192.1"/>
    <property type="molecule type" value="Genomic_DNA"/>
</dbReference>
<protein>
    <submittedName>
        <fullName evidence="2">Uncharacterized protein</fullName>
    </submittedName>
</protein>
<feature type="region of interest" description="Disordered" evidence="1">
    <location>
        <begin position="1"/>
        <end position="56"/>
    </location>
</feature>
<gene>
    <name evidence="2" type="ORF">OPKNFCMD_4954</name>
</gene>